<evidence type="ECO:0000313" key="4">
    <source>
        <dbReference type="Proteomes" id="UP000327044"/>
    </source>
</evidence>
<dbReference type="InterPro" id="IPR008042">
    <property type="entry name" value="Retrotrans_Pao"/>
</dbReference>
<dbReference type="Pfam" id="PF03564">
    <property type="entry name" value="DUF1759"/>
    <property type="match status" value="1"/>
</dbReference>
<keyword evidence="4" id="KW-1185">Reference proteome</keyword>
<proteinExistence type="predicted"/>
<dbReference type="InterPro" id="IPR040676">
    <property type="entry name" value="DUF5641"/>
</dbReference>
<dbReference type="PANTHER" id="PTHR47331:SF5">
    <property type="entry name" value="RIBONUCLEASE H"/>
    <property type="match status" value="1"/>
</dbReference>
<dbReference type="InterPro" id="IPR005312">
    <property type="entry name" value="DUF1759"/>
</dbReference>
<dbReference type="Pfam" id="PF18701">
    <property type="entry name" value="DUF5641"/>
    <property type="match status" value="1"/>
</dbReference>
<name>A0A5N4B0U5_PHOPY</name>
<feature type="compositionally biased region" description="Basic and acidic residues" evidence="1">
    <location>
        <begin position="1268"/>
        <end position="1279"/>
    </location>
</feature>
<evidence type="ECO:0000259" key="2">
    <source>
        <dbReference type="Pfam" id="PF18701"/>
    </source>
</evidence>
<evidence type="ECO:0000313" key="3">
    <source>
        <dbReference type="EMBL" id="KAB0803219.1"/>
    </source>
</evidence>
<feature type="domain" description="DUF5641" evidence="2">
    <location>
        <begin position="932"/>
        <end position="1015"/>
    </location>
</feature>
<evidence type="ECO:0000256" key="1">
    <source>
        <dbReference type="SAM" id="MobiDB-lite"/>
    </source>
</evidence>
<protein>
    <recommendedName>
        <fullName evidence="2">DUF5641 domain-containing protein</fullName>
    </recommendedName>
</protein>
<dbReference type="Proteomes" id="UP000327044">
    <property type="component" value="Unassembled WGS sequence"/>
</dbReference>
<accession>A0A5N4B0U5</accession>
<dbReference type="PANTHER" id="PTHR47331">
    <property type="entry name" value="PHD-TYPE DOMAIN-CONTAINING PROTEIN"/>
    <property type="match status" value="1"/>
</dbReference>
<dbReference type="Pfam" id="PF05380">
    <property type="entry name" value="Peptidase_A17"/>
    <property type="match status" value="1"/>
</dbReference>
<sequence length="1322" mass="152108">MEHERLIKKRGSVKAKLTNFQKYVDNLVSIFPQFLIEDQVVFIELKQRVDRFQGVLDEFDATTQRHNISNAKSYGVKLPIIEISTYDGEYERWLEFRDTYESLIHQNINLSSVQKFNYLKSYLDPSVLEIIASLELSAINYETAWALICDRFNNSKMLIQNHVKALFNVEKLQVESSSGLRKLVDSVAKHLRALKTLNEPVETWDTLVIYMISGKLDDVTLRKWEQIKVSYTVPTLDNLSSFLKERACLLESIEQNKTVAVEGSDANKRNKKIKSFVTENSSVKPICSFCKQGHYVQNCPEFLKLSPEERSIEVKKRHLCLNCLRSGHMVKRCFSGPCKTCRAKHNTLLHFNSKPDSNANASGSNQFENIEDMHRERVNLSSLNISTNQVLLATVLVDILDKHNKPCTARALLDAGSQSSFLTQQLSRKLQLSESSINIKICGFSDSESECKSKCVARIKSKLTRFWEIEEFPRTKLMSNEERACEDHFRKTFKRDSDNKFIVTIPLVEDPDRLGDSFDTAHKRFLSLERRFDRDDSFKTEYCNNKVLEGIHTNDKADSIDLGVNENTKTLGLFWNGQRDCLFYKISDGSRKNITKRVVLSEISQLFDPLGLLSATIVLAKIILRDIWLERLEWDNSLSYSLHSRWLLFRDQLSSLNSLEIGRRVICTNPILVEMHGFSDASAYAYGACEHADVTEWRHVPTQDNPADYVSRGVNPCDLLALNTYWLGPAWLKLNEQFWPTKGISQESLPEVRKIVQTNAATTIDCVIDFSKYSSLCKLERVTAYCFRFKQNCLKGLGERKVGPLEAREIKYSADVLIKISQHNCFSDEIRSLSRNKFVNKHSKLLKLHPFLDDQGLLRVGGRLVNSKFQFHKRHPIILSCKHPLTRLLFHKWHKLLLHPGPQLLLSSIREYFWPVSGRNLARKLPENRLSHFQQVQRLQQHFWARWSLEYVSELQQRVKWRSNYEILKVGDLVVIKEDNLPPCKWLLGRIDSLHPGRDGISRVATINTRKGPIKHTDSLRIEKGRKENENTNIQNVVSDTDENGKVETKIEKEKTDISQGSKTQNIINANNDNENTESEIEDISLCDNKIQDVDNDTNINGKREVKTEGKKIIILQNIKIQNVPNYTNSDGKKESTIEEKNFEDNKFENEENGTKANVNKETKPEENKNYLEKNIQNVQNAQSGVLGAFQTHLFYPSPIKSAQKRKPKDPLPSAISGIEYRKILTAKLEMKENIENEKLKRKEERIKKKTILGKRQNKTLTKKGHKNKSDSDENIEPHKKIKFTASQASNTSKIKEQCANCDLTLDSDTEENDLGCELCPK</sequence>
<feature type="region of interest" description="Disordered" evidence="1">
    <location>
        <begin position="1257"/>
        <end position="1292"/>
    </location>
</feature>
<gene>
    <name evidence="3" type="ORF">PPYR_00189</name>
</gene>
<organism evidence="3 4">
    <name type="scientific">Photinus pyralis</name>
    <name type="common">Common eastern firefly</name>
    <name type="synonym">Lampyris pyralis</name>
    <dbReference type="NCBI Taxonomy" id="7054"/>
    <lineage>
        <taxon>Eukaryota</taxon>
        <taxon>Metazoa</taxon>
        <taxon>Ecdysozoa</taxon>
        <taxon>Arthropoda</taxon>
        <taxon>Hexapoda</taxon>
        <taxon>Insecta</taxon>
        <taxon>Pterygota</taxon>
        <taxon>Neoptera</taxon>
        <taxon>Endopterygota</taxon>
        <taxon>Coleoptera</taxon>
        <taxon>Polyphaga</taxon>
        <taxon>Elateriformia</taxon>
        <taxon>Elateroidea</taxon>
        <taxon>Lampyridae</taxon>
        <taxon>Lampyrinae</taxon>
        <taxon>Photinus</taxon>
    </lineage>
</organism>
<feature type="compositionally biased region" description="Basic residues" evidence="1">
    <location>
        <begin position="1257"/>
        <end position="1267"/>
    </location>
</feature>
<dbReference type="InParanoid" id="A0A5N4B0U5"/>
<reference evidence="3 4" key="1">
    <citation type="journal article" date="2018" name="Elife">
        <title>Firefly genomes illuminate parallel origins of bioluminescence in beetles.</title>
        <authorList>
            <person name="Fallon T.R."/>
            <person name="Lower S.E."/>
            <person name="Chang C.H."/>
            <person name="Bessho-Uehara M."/>
            <person name="Martin G.J."/>
            <person name="Bewick A.J."/>
            <person name="Behringer M."/>
            <person name="Debat H.J."/>
            <person name="Wong I."/>
            <person name="Day J.C."/>
            <person name="Suvorov A."/>
            <person name="Silva C.J."/>
            <person name="Stanger-Hall K.F."/>
            <person name="Hall D.W."/>
            <person name="Schmitz R.J."/>
            <person name="Nelson D.R."/>
            <person name="Lewis S.M."/>
            <person name="Shigenobu S."/>
            <person name="Bybee S.M."/>
            <person name="Larracuente A.M."/>
            <person name="Oba Y."/>
            <person name="Weng J.K."/>
        </authorList>
    </citation>
    <scope>NUCLEOTIDE SEQUENCE [LARGE SCALE GENOMIC DNA]</scope>
    <source>
        <strain evidence="3">1611_PpyrPB1</strain>
        <tissue evidence="3">Whole body</tissue>
    </source>
</reference>
<comment type="caution">
    <text evidence="3">The sequence shown here is derived from an EMBL/GenBank/DDBJ whole genome shotgun (WGS) entry which is preliminary data.</text>
</comment>
<dbReference type="EMBL" id="VVIM01000001">
    <property type="protein sequence ID" value="KAB0803219.1"/>
    <property type="molecule type" value="Genomic_DNA"/>
</dbReference>